<proteinExistence type="inferred from homology"/>
<evidence type="ECO:0000256" key="6">
    <source>
        <dbReference type="ARBA" id="ARBA00047928"/>
    </source>
</evidence>
<feature type="chain" id="PRO_5025714681" description="Pectinesterase" evidence="8">
    <location>
        <begin position="20"/>
        <end position="267"/>
    </location>
</feature>
<accession>A0A6A3H6K1</accession>
<dbReference type="Gene3D" id="2.160.20.10">
    <property type="entry name" value="Single-stranded right-handed beta-helix, Pectin lyase-like"/>
    <property type="match status" value="2"/>
</dbReference>
<dbReference type="EMBL" id="QXFU01005292">
    <property type="protein sequence ID" value="KAE8964920.1"/>
    <property type="molecule type" value="Genomic_DNA"/>
</dbReference>
<dbReference type="UniPathway" id="UPA00545">
    <property type="reaction ID" value="UER00823"/>
</dbReference>
<evidence type="ECO:0000259" key="9">
    <source>
        <dbReference type="Pfam" id="PF01095"/>
    </source>
</evidence>
<evidence type="ECO:0000256" key="2">
    <source>
        <dbReference type="ARBA" id="ARBA00008891"/>
    </source>
</evidence>
<dbReference type="InterPro" id="IPR011050">
    <property type="entry name" value="Pectin_lyase_fold/virulence"/>
</dbReference>
<comment type="caution">
    <text evidence="10">The sequence shown here is derived from an EMBL/GenBank/DDBJ whole genome shotgun (WGS) entry which is preliminary data.</text>
</comment>
<comment type="catalytic activity">
    <reaction evidence="6 8">
        <text>[(1-&gt;4)-alpha-D-galacturonosyl methyl ester](n) + n H2O = [(1-&gt;4)-alpha-D-galacturonosyl](n) + n methanol + n H(+)</text>
        <dbReference type="Rhea" id="RHEA:22380"/>
        <dbReference type="Rhea" id="RHEA-COMP:14570"/>
        <dbReference type="Rhea" id="RHEA-COMP:14573"/>
        <dbReference type="ChEBI" id="CHEBI:15377"/>
        <dbReference type="ChEBI" id="CHEBI:15378"/>
        <dbReference type="ChEBI" id="CHEBI:17790"/>
        <dbReference type="ChEBI" id="CHEBI:140522"/>
        <dbReference type="ChEBI" id="CHEBI:140523"/>
        <dbReference type="EC" id="3.1.1.11"/>
    </reaction>
</comment>
<keyword evidence="8" id="KW-0732">Signal</keyword>
<dbReference type="Pfam" id="PF01095">
    <property type="entry name" value="Pectinesterase"/>
    <property type="match status" value="1"/>
</dbReference>
<evidence type="ECO:0000256" key="3">
    <source>
        <dbReference type="ARBA" id="ARBA00013229"/>
    </source>
</evidence>
<gene>
    <name evidence="10" type="ORF">PR002_g28837</name>
</gene>
<sequence length="267" mass="29124">MQFFAPLVILVGLVSGVLADECTGPNARTQPPRGAIIVDVTGGHPGSFKTVAEGVAHLPNTTAEHTLFVFPGIYEEQVMVPKLNGPLVVQGYTCNTESYADNQDTLYANTGRQLYAKSYISGAVDFIFGQFSKVWFESCDFESVGNGAITANGNLNSSNMSEYVINKGRVFGSSNGTAYLGRPWHPYARVVFQNSELGDVVNPQGWQQWNGDNNTASVYFKEFNNRGPAAATDKRVSYSGQLDAPVTITEILGEDYKSQWFVDSKFV</sequence>
<evidence type="ECO:0000256" key="7">
    <source>
        <dbReference type="PROSITE-ProRule" id="PRU10040"/>
    </source>
</evidence>
<evidence type="ECO:0000256" key="1">
    <source>
        <dbReference type="ARBA" id="ARBA00005184"/>
    </source>
</evidence>
<dbReference type="GO" id="GO:0042545">
    <property type="term" value="P:cell wall modification"/>
    <property type="evidence" value="ECO:0007669"/>
    <property type="project" value="UniProtKB-UniRule"/>
</dbReference>
<organism evidence="10 11">
    <name type="scientific">Phytophthora rubi</name>
    <dbReference type="NCBI Taxonomy" id="129364"/>
    <lineage>
        <taxon>Eukaryota</taxon>
        <taxon>Sar</taxon>
        <taxon>Stramenopiles</taxon>
        <taxon>Oomycota</taxon>
        <taxon>Peronosporomycetes</taxon>
        <taxon>Peronosporales</taxon>
        <taxon>Peronosporaceae</taxon>
        <taxon>Phytophthora</taxon>
    </lineage>
</organism>
<dbReference type="EC" id="3.1.1.11" evidence="3 8"/>
<evidence type="ECO:0000256" key="5">
    <source>
        <dbReference type="ARBA" id="ARBA00023085"/>
    </source>
</evidence>
<comment type="pathway">
    <text evidence="1 8">Glycan metabolism; pectin degradation; 2-dehydro-3-deoxy-D-gluconate from pectin: step 1/5.</text>
</comment>
<feature type="signal peptide" evidence="8">
    <location>
        <begin position="1"/>
        <end position="19"/>
    </location>
</feature>
<keyword evidence="4 8" id="KW-0378">Hydrolase</keyword>
<evidence type="ECO:0000256" key="4">
    <source>
        <dbReference type="ARBA" id="ARBA00022801"/>
    </source>
</evidence>
<dbReference type="InterPro" id="IPR000070">
    <property type="entry name" value="Pectinesterase_cat"/>
</dbReference>
<dbReference type="GO" id="GO:0045490">
    <property type="term" value="P:pectin catabolic process"/>
    <property type="evidence" value="ECO:0007669"/>
    <property type="project" value="UniProtKB-UniRule"/>
</dbReference>
<dbReference type="OrthoDB" id="2019149at2759"/>
<reference evidence="10 11" key="1">
    <citation type="submission" date="2018-09" db="EMBL/GenBank/DDBJ databases">
        <title>Genomic investigation of the strawberry pathogen Phytophthora fragariae indicates pathogenicity is determined by transcriptional variation in three key races.</title>
        <authorList>
            <person name="Adams T.M."/>
            <person name="Armitage A.D."/>
            <person name="Sobczyk M.K."/>
            <person name="Bates H.J."/>
            <person name="Dunwell J.M."/>
            <person name="Nellist C.F."/>
            <person name="Harrison R.J."/>
        </authorList>
    </citation>
    <scope>NUCLEOTIDE SEQUENCE [LARGE SCALE GENOMIC DNA]</scope>
    <source>
        <strain evidence="10 11">SCRP324</strain>
    </source>
</reference>
<dbReference type="InterPro" id="IPR033131">
    <property type="entry name" value="Pectinesterase_Asp_AS"/>
</dbReference>
<dbReference type="Proteomes" id="UP000435112">
    <property type="component" value="Unassembled WGS sequence"/>
</dbReference>
<name>A0A6A3H6K1_9STRA</name>
<dbReference type="PANTHER" id="PTHR31321:SF57">
    <property type="entry name" value="PECTINESTERASE 53-RELATED"/>
    <property type="match status" value="1"/>
</dbReference>
<feature type="active site" evidence="7">
    <location>
        <position position="125"/>
    </location>
</feature>
<dbReference type="PANTHER" id="PTHR31321">
    <property type="entry name" value="ACYL-COA THIOESTER HYDROLASE YBHC-RELATED"/>
    <property type="match status" value="1"/>
</dbReference>
<dbReference type="GO" id="GO:0030599">
    <property type="term" value="F:pectinesterase activity"/>
    <property type="evidence" value="ECO:0007669"/>
    <property type="project" value="UniProtKB-UniRule"/>
</dbReference>
<dbReference type="SUPFAM" id="SSF51126">
    <property type="entry name" value="Pectin lyase-like"/>
    <property type="match status" value="1"/>
</dbReference>
<comment type="similarity">
    <text evidence="2">Belongs to the pectinesterase family.</text>
</comment>
<keyword evidence="5 8" id="KW-0063">Aspartyl esterase</keyword>
<feature type="domain" description="Pectinesterase catalytic" evidence="9">
    <location>
        <begin position="92"/>
        <end position="241"/>
    </location>
</feature>
<dbReference type="PROSITE" id="PS00503">
    <property type="entry name" value="PECTINESTERASE_2"/>
    <property type="match status" value="1"/>
</dbReference>
<evidence type="ECO:0000256" key="8">
    <source>
        <dbReference type="RuleBase" id="RU000589"/>
    </source>
</evidence>
<dbReference type="AlphaFoldDB" id="A0A6A3H6K1"/>
<evidence type="ECO:0000313" key="10">
    <source>
        <dbReference type="EMBL" id="KAE8964920.1"/>
    </source>
</evidence>
<dbReference type="InterPro" id="IPR012334">
    <property type="entry name" value="Pectin_lyas_fold"/>
</dbReference>
<evidence type="ECO:0000313" key="11">
    <source>
        <dbReference type="Proteomes" id="UP000435112"/>
    </source>
</evidence>
<protein>
    <recommendedName>
        <fullName evidence="3 8">Pectinesterase</fullName>
        <ecNumber evidence="3 8">3.1.1.11</ecNumber>
    </recommendedName>
</protein>